<evidence type="ECO:0000313" key="12">
    <source>
        <dbReference type="RefSeq" id="XP_045566212.1"/>
    </source>
</evidence>
<dbReference type="Pfam" id="PF00089">
    <property type="entry name" value="Trypsin"/>
    <property type="match status" value="2"/>
</dbReference>
<dbReference type="RefSeq" id="XP_045566212.1">
    <property type="nucleotide sequence ID" value="XM_045710256.1"/>
</dbReference>
<evidence type="ECO:0000256" key="4">
    <source>
        <dbReference type="ARBA" id="ARBA00022825"/>
    </source>
</evidence>
<dbReference type="InterPro" id="IPR043504">
    <property type="entry name" value="Peptidase_S1_PA_chymotrypsin"/>
</dbReference>
<dbReference type="PROSITE" id="PS00135">
    <property type="entry name" value="TRYPSIN_SER"/>
    <property type="match status" value="1"/>
</dbReference>
<dbReference type="SUPFAM" id="SSF50494">
    <property type="entry name" value="Trypsin-like serine proteases"/>
    <property type="match status" value="2"/>
</dbReference>
<evidence type="ECO:0000256" key="5">
    <source>
        <dbReference type="ARBA" id="ARBA00023157"/>
    </source>
</evidence>
<feature type="domain" description="Peptidase S1" evidence="10">
    <location>
        <begin position="37"/>
        <end position="270"/>
    </location>
</feature>
<evidence type="ECO:0000259" key="10">
    <source>
        <dbReference type="PROSITE" id="PS50240"/>
    </source>
</evidence>
<keyword evidence="6" id="KW-0325">Glycoprotein</keyword>
<keyword evidence="1 7" id="KW-0645">Protease</keyword>
<dbReference type="PROSITE" id="PS50240">
    <property type="entry name" value="TRYPSIN_DOM"/>
    <property type="match status" value="2"/>
</dbReference>
<dbReference type="Gene3D" id="2.40.10.10">
    <property type="entry name" value="Trypsin-like serine proteases"/>
    <property type="match status" value="2"/>
</dbReference>
<keyword evidence="4 7" id="KW-0720">Serine protease</keyword>
<dbReference type="PANTHER" id="PTHR24253:SF144">
    <property type="entry name" value="CHYMOTRYPSIN-LIKE PROTEASE CTRL-1-RELATED"/>
    <property type="match status" value="1"/>
</dbReference>
<dbReference type="PROSITE" id="PS00134">
    <property type="entry name" value="TRYPSIN_HIS"/>
    <property type="match status" value="1"/>
</dbReference>
<dbReference type="InterPro" id="IPR009003">
    <property type="entry name" value="Peptidase_S1_PA"/>
</dbReference>
<proteinExistence type="predicted"/>
<keyword evidence="12" id="KW-0472">Membrane</keyword>
<feature type="chain" id="PRO_5045861272" evidence="9">
    <location>
        <begin position="24"/>
        <end position="720"/>
    </location>
</feature>
<dbReference type="InterPro" id="IPR018114">
    <property type="entry name" value="TRYPSIN_HIS"/>
</dbReference>
<dbReference type="InterPro" id="IPR033116">
    <property type="entry name" value="TRYPSIN_SER"/>
</dbReference>
<feature type="signal peptide" evidence="9">
    <location>
        <begin position="1"/>
        <end position="23"/>
    </location>
</feature>
<feature type="domain" description="Peptidase S1" evidence="10">
    <location>
        <begin position="436"/>
        <end position="661"/>
    </location>
</feature>
<name>A0ABM3E587_SALSA</name>
<keyword evidence="12" id="KW-0812">Transmembrane</keyword>
<evidence type="ECO:0000256" key="9">
    <source>
        <dbReference type="SAM" id="SignalP"/>
    </source>
</evidence>
<evidence type="ECO:0000256" key="2">
    <source>
        <dbReference type="ARBA" id="ARBA00022729"/>
    </source>
</evidence>
<dbReference type="Proteomes" id="UP001652741">
    <property type="component" value="Chromosome ssa28"/>
</dbReference>
<dbReference type="InterPro" id="IPR001254">
    <property type="entry name" value="Trypsin_dom"/>
</dbReference>
<dbReference type="CDD" id="cd00190">
    <property type="entry name" value="Tryp_SPc"/>
    <property type="match status" value="2"/>
</dbReference>
<dbReference type="InterPro" id="IPR001314">
    <property type="entry name" value="Peptidase_S1A"/>
</dbReference>
<keyword evidence="2 9" id="KW-0732">Signal</keyword>
<evidence type="ECO:0000256" key="8">
    <source>
        <dbReference type="SAM" id="MobiDB-lite"/>
    </source>
</evidence>
<organism evidence="11 12">
    <name type="scientific">Salmo salar</name>
    <name type="common">Atlantic salmon</name>
    <dbReference type="NCBI Taxonomy" id="8030"/>
    <lineage>
        <taxon>Eukaryota</taxon>
        <taxon>Metazoa</taxon>
        <taxon>Chordata</taxon>
        <taxon>Craniata</taxon>
        <taxon>Vertebrata</taxon>
        <taxon>Euteleostomi</taxon>
        <taxon>Actinopterygii</taxon>
        <taxon>Neopterygii</taxon>
        <taxon>Teleostei</taxon>
        <taxon>Protacanthopterygii</taxon>
        <taxon>Salmoniformes</taxon>
        <taxon>Salmonidae</taxon>
        <taxon>Salmoninae</taxon>
        <taxon>Salmo</taxon>
    </lineage>
</organism>
<gene>
    <name evidence="12" type="primary">LOC123731450</name>
</gene>
<evidence type="ECO:0000256" key="1">
    <source>
        <dbReference type="ARBA" id="ARBA00022670"/>
    </source>
</evidence>
<keyword evidence="5" id="KW-1015">Disulfide bond</keyword>
<feature type="region of interest" description="Disordered" evidence="8">
    <location>
        <begin position="296"/>
        <end position="422"/>
    </location>
</feature>
<sequence length="720" mass="75317">MAFLRTLCVVTIMVTFLSKGSHSQLSVCGTPPLNTRIVGGQDAPAGSWPWQASLHRLGRHFCGGSLINKEWVLTAAHCFSSTSTSNLLVYLGRLSQQGSNPNEVTRTVTQIIRHPNYTKSTSDNDMCLLKLSSTVTFTNFIRPVCLAAPGSSFHAGATSWVTGWGSISSGVSLPSPQTLQEVDVPVVGNRQCNCNNGVGSITDNMICAGLSAGGKDSCQGDSGGPMVSKQGTRWIQSGVVSFGNGCAQANLPGVYARVSQYQTWINTQITSAQPGYVTFSSSGTDSDLSVSCTGLPATSTTTTAPTTTTTTRSAPKTTTTTTTTTRTAPKTTTTTTTITRTAPKTTTTTTTTTRTAPKTTTTTTTTTRTAPKTTTTTTTTTRTAPKTTTTTTTTTRTAPKTTTTTTTPTRTAPKTTRTAPKTTETVVCGSASLNSLTGGGLASGGTWPWIASLQTNGTHVCGGTMVAEDYVMSDAGCFSSQSNASKWTVIMGRLKQNGSNPNEVTLKVINITMSNLTENNVAILRLASQPTLSDYIQPICVDQGSSTFSIGTQCWVAGWGRGQGGAEQNLQQSQTSVVDCESSGSSDNICTAALDLRQGEGGGPLMCKQGDAWYQAAVLTVDSSNKTSSSKTRWSRSPRSSNIQVFTKTARFQNFLQTTVGTFPSPVTARTPINDTNTANSTTVSATTAVVTSASGATLAHSSLVLLFLSLSLLLSLGQA</sequence>
<protein>
    <submittedName>
        <fullName evidence="12">Transmembrane protease serine 9</fullName>
    </submittedName>
</protein>
<keyword evidence="11" id="KW-1185">Reference proteome</keyword>
<keyword evidence="3 7" id="KW-0378">Hydrolase</keyword>
<dbReference type="PRINTS" id="PR00722">
    <property type="entry name" value="CHYMOTRYPSIN"/>
</dbReference>
<evidence type="ECO:0000256" key="3">
    <source>
        <dbReference type="ARBA" id="ARBA00022801"/>
    </source>
</evidence>
<dbReference type="GeneID" id="123731450"/>
<evidence type="ECO:0000256" key="6">
    <source>
        <dbReference type="ARBA" id="ARBA00023180"/>
    </source>
</evidence>
<accession>A0ABM3E587</accession>
<dbReference type="SMART" id="SM00020">
    <property type="entry name" value="Tryp_SPc"/>
    <property type="match status" value="2"/>
</dbReference>
<evidence type="ECO:0000256" key="7">
    <source>
        <dbReference type="RuleBase" id="RU363034"/>
    </source>
</evidence>
<reference evidence="12" key="1">
    <citation type="submission" date="2025-08" db="UniProtKB">
        <authorList>
            <consortium name="RefSeq"/>
        </authorList>
    </citation>
    <scope>IDENTIFICATION</scope>
</reference>
<dbReference type="PANTHER" id="PTHR24253">
    <property type="entry name" value="TRANSMEMBRANE PROTEASE SERINE"/>
    <property type="match status" value="1"/>
</dbReference>
<evidence type="ECO:0000313" key="11">
    <source>
        <dbReference type="Proteomes" id="UP001652741"/>
    </source>
</evidence>